<dbReference type="AlphaFoldDB" id="A0A3M7SYL2"/>
<evidence type="ECO:0000313" key="2">
    <source>
        <dbReference type="Proteomes" id="UP000276133"/>
    </source>
</evidence>
<organism evidence="1 2">
    <name type="scientific">Brachionus plicatilis</name>
    <name type="common">Marine rotifer</name>
    <name type="synonym">Brachionus muelleri</name>
    <dbReference type="NCBI Taxonomy" id="10195"/>
    <lineage>
        <taxon>Eukaryota</taxon>
        <taxon>Metazoa</taxon>
        <taxon>Spiralia</taxon>
        <taxon>Gnathifera</taxon>
        <taxon>Rotifera</taxon>
        <taxon>Eurotatoria</taxon>
        <taxon>Monogononta</taxon>
        <taxon>Pseudotrocha</taxon>
        <taxon>Ploima</taxon>
        <taxon>Brachionidae</taxon>
        <taxon>Brachionus</taxon>
    </lineage>
</organism>
<sequence>MLFLYSQYALYAFNMLNMNKNQSLNLHLTYDFYTNRLNTNAKIMLINHSFKISFLFKLYYPEQKFSSIKTRKVFFSH</sequence>
<evidence type="ECO:0000313" key="1">
    <source>
        <dbReference type="EMBL" id="RNA40923.1"/>
    </source>
</evidence>
<gene>
    <name evidence="1" type="ORF">BpHYR1_045810</name>
</gene>
<dbReference type="EMBL" id="REGN01000569">
    <property type="protein sequence ID" value="RNA40923.1"/>
    <property type="molecule type" value="Genomic_DNA"/>
</dbReference>
<proteinExistence type="predicted"/>
<comment type="caution">
    <text evidence="1">The sequence shown here is derived from an EMBL/GenBank/DDBJ whole genome shotgun (WGS) entry which is preliminary data.</text>
</comment>
<accession>A0A3M7SYL2</accession>
<reference evidence="1 2" key="1">
    <citation type="journal article" date="2018" name="Sci. Rep.">
        <title>Genomic signatures of local adaptation to the degree of environmental predictability in rotifers.</title>
        <authorList>
            <person name="Franch-Gras L."/>
            <person name="Hahn C."/>
            <person name="Garcia-Roger E.M."/>
            <person name="Carmona M.J."/>
            <person name="Serra M."/>
            <person name="Gomez A."/>
        </authorList>
    </citation>
    <scope>NUCLEOTIDE SEQUENCE [LARGE SCALE GENOMIC DNA]</scope>
    <source>
        <strain evidence="1">HYR1</strain>
    </source>
</reference>
<protein>
    <submittedName>
        <fullName evidence="1">Uncharacterized protein</fullName>
    </submittedName>
</protein>
<keyword evidence="2" id="KW-1185">Reference proteome</keyword>
<name>A0A3M7SYL2_BRAPC</name>
<dbReference type="Proteomes" id="UP000276133">
    <property type="component" value="Unassembled WGS sequence"/>
</dbReference>